<evidence type="ECO:0000256" key="1">
    <source>
        <dbReference type="SAM" id="Phobius"/>
    </source>
</evidence>
<reference evidence="2" key="1">
    <citation type="submission" date="2014-11" db="EMBL/GenBank/DDBJ databases">
        <authorList>
            <person name="Amaro Gonzalez C."/>
        </authorList>
    </citation>
    <scope>NUCLEOTIDE SEQUENCE</scope>
</reference>
<keyword evidence="1" id="KW-0472">Membrane</keyword>
<accession>A0A0E9UII7</accession>
<reference evidence="2" key="2">
    <citation type="journal article" date="2015" name="Fish Shellfish Immunol.">
        <title>Early steps in the European eel (Anguilla anguilla)-Vibrio vulnificus interaction in the gills: Role of the RtxA13 toxin.</title>
        <authorList>
            <person name="Callol A."/>
            <person name="Pajuelo D."/>
            <person name="Ebbesson L."/>
            <person name="Teles M."/>
            <person name="MacKenzie S."/>
            <person name="Amaro C."/>
        </authorList>
    </citation>
    <scope>NUCLEOTIDE SEQUENCE</scope>
</reference>
<protein>
    <submittedName>
        <fullName evidence="2">Uncharacterized protein</fullName>
    </submittedName>
</protein>
<keyword evidence="1" id="KW-1133">Transmembrane helix</keyword>
<organism evidence="2">
    <name type="scientific">Anguilla anguilla</name>
    <name type="common">European freshwater eel</name>
    <name type="synonym">Muraena anguilla</name>
    <dbReference type="NCBI Taxonomy" id="7936"/>
    <lineage>
        <taxon>Eukaryota</taxon>
        <taxon>Metazoa</taxon>
        <taxon>Chordata</taxon>
        <taxon>Craniata</taxon>
        <taxon>Vertebrata</taxon>
        <taxon>Euteleostomi</taxon>
        <taxon>Actinopterygii</taxon>
        <taxon>Neopterygii</taxon>
        <taxon>Teleostei</taxon>
        <taxon>Anguilliformes</taxon>
        <taxon>Anguillidae</taxon>
        <taxon>Anguilla</taxon>
    </lineage>
</organism>
<dbReference type="AlphaFoldDB" id="A0A0E9UII7"/>
<keyword evidence="1" id="KW-0812">Transmembrane</keyword>
<dbReference type="EMBL" id="GBXM01043006">
    <property type="protein sequence ID" value="JAH65571.1"/>
    <property type="molecule type" value="Transcribed_RNA"/>
</dbReference>
<sequence length="38" mass="4303">MSRQICTDAMRATIPIDCMLLCITMMIILLNIKNCLTT</sequence>
<evidence type="ECO:0000313" key="2">
    <source>
        <dbReference type="EMBL" id="JAH65571.1"/>
    </source>
</evidence>
<name>A0A0E9UII7_ANGAN</name>
<proteinExistence type="predicted"/>
<feature type="transmembrane region" description="Helical" evidence="1">
    <location>
        <begin position="12"/>
        <end position="32"/>
    </location>
</feature>